<keyword evidence="5" id="KW-1185">Reference proteome</keyword>
<keyword evidence="1 4" id="KW-0808">Transferase</keyword>
<dbReference type="EC" id="2.7.4.14" evidence="4"/>
<dbReference type="SUPFAM" id="SSF52540">
    <property type="entry name" value="P-loop containing nucleoside triphosphate hydrolases"/>
    <property type="match status" value="1"/>
</dbReference>
<dbReference type="Proteomes" id="UP001220961">
    <property type="component" value="Chromosome 4"/>
</dbReference>
<keyword evidence="2" id="KW-0547">Nucleotide-binding</keyword>
<dbReference type="Gene3D" id="3.40.50.300">
    <property type="entry name" value="P-loop containing nucleotide triphosphate hydrolases"/>
    <property type="match status" value="1"/>
</dbReference>
<dbReference type="InterPro" id="IPR027417">
    <property type="entry name" value="P-loop_NTPase"/>
</dbReference>
<evidence type="ECO:0000313" key="4">
    <source>
        <dbReference type="EMBL" id="WFD19796.1"/>
    </source>
</evidence>
<sequence>MIADYIKEGKIVPMEVTISLLRNAIQQALRENETSQREGWGDGKGRFLIDGFPRKLDQSHKFEESVCPAQMVLFLQCSEEIMLERLLRRGTFVETSMPVVDYQRSQNKVIDVDAKNPVEQVYQEISKAMEAKFNQIRNSM</sequence>
<organism evidence="4 5">
    <name type="scientific">Malassezia caprae</name>
    <dbReference type="NCBI Taxonomy" id="1381934"/>
    <lineage>
        <taxon>Eukaryota</taxon>
        <taxon>Fungi</taxon>
        <taxon>Dikarya</taxon>
        <taxon>Basidiomycota</taxon>
        <taxon>Ustilaginomycotina</taxon>
        <taxon>Malasseziomycetes</taxon>
        <taxon>Malasseziales</taxon>
        <taxon>Malasseziaceae</taxon>
        <taxon>Malassezia</taxon>
    </lineage>
</organism>
<dbReference type="AlphaFoldDB" id="A0AAF0E7L4"/>
<keyword evidence="3 4" id="KW-0418">Kinase</keyword>
<name>A0AAF0E7L4_9BASI</name>
<dbReference type="PROSITE" id="PS00113">
    <property type="entry name" value="ADENYLATE_KINASE"/>
    <property type="match status" value="1"/>
</dbReference>
<proteinExistence type="predicted"/>
<evidence type="ECO:0000256" key="3">
    <source>
        <dbReference type="ARBA" id="ARBA00022777"/>
    </source>
</evidence>
<dbReference type="PANTHER" id="PTHR23359">
    <property type="entry name" value="NUCLEOTIDE KINASE"/>
    <property type="match status" value="1"/>
</dbReference>
<evidence type="ECO:0000313" key="5">
    <source>
        <dbReference type="Proteomes" id="UP001220961"/>
    </source>
</evidence>
<dbReference type="GO" id="GO:0005524">
    <property type="term" value="F:ATP binding"/>
    <property type="evidence" value="ECO:0007669"/>
    <property type="project" value="InterPro"/>
</dbReference>
<gene>
    <name evidence="4" type="primary">URA6</name>
    <name evidence="4" type="ORF">MCAP1_002033</name>
</gene>
<dbReference type="Pfam" id="PF00406">
    <property type="entry name" value="ADK"/>
    <property type="match status" value="1"/>
</dbReference>
<reference evidence="4" key="1">
    <citation type="submission" date="2023-03" db="EMBL/GenBank/DDBJ databases">
        <title>Mating type loci evolution in Malassezia.</title>
        <authorList>
            <person name="Coelho M.A."/>
        </authorList>
    </citation>
    <scope>NUCLEOTIDE SEQUENCE</scope>
    <source>
        <strain evidence="4">CBS 10434</strain>
    </source>
</reference>
<dbReference type="EMBL" id="CP119911">
    <property type="protein sequence ID" value="WFD19796.1"/>
    <property type="molecule type" value="Genomic_DNA"/>
</dbReference>
<evidence type="ECO:0000256" key="2">
    <source>
        <dbReference type="ARBA" id="ARBA00022741"/>
    </source>
</evidence>
<dbReference type="GO" id="GO:0006139">
    <property type="term" value="P:nucleobase-containing compound metabolic process"/>
    <property type="evidence" value="ECO:0007669"/>
    <property type="project" value="InterPro"/>
</dbReference>
<accession>A0AAF0E7L4</accession>
<dbReference type="GO" id="GO:0019205">
    <property type="term" value="F:nucleobase-containing compound kinase activity"/>
    <property type="evidence" value="ECO:0007669"/>
    <property type="project" value="InterPro"/>
</dbReference>
<evidence type="ECO:0000256" key="1">
    <source>
        <dbReference type="ARBA" id="ARBA00022679"/>
    </source>
</evidence>
<dbReference type="InterPro" id="IPR033690">
    <property type="entry name" value="Adenylat_kinase_CS"/>
</dbReference>
<protein>
    <submittedName>
        <fullName evidence="4">UMP/CMP kinase</fullName>
        <ecNumber evidence="4">2.7.4.14</ecNumber>
    </submittedName>
</protein>
<dbReference type="InterPro" id="IPR000850">
    <property type="entry name" value="Adenylat/UMP-CMP_kin"/>
</dbReference>